<name>A0A0A5GER7_9BACI</name>
<comment type="caution">
    <text evidence="2">The sequence shown here is derived from an EMBL/GenBank/DDBJ whole genome shotgun (WGS) entry which is preliminary data.</text>
</comment>
<protein>
    <submittedName>
        <fullName evidence="2">D-threo-aldose 1-dehydrogenase</fullName>
    </submittedName>
</protein>
<dbReference type="EMBL" id="AVPF01000001">
    <property type="protein sequence ID" value="KGX91716.1"/>
    <property type="molecule type" value="Genomic_DNA"/>
</dbReference>
<feature type="domain" description="NADP-dependent oxidoreductase" evidence="1">
    <location>
        <begin position="11"/>
        <end position="316"/>
    </location>
</feature>
<reference evidence="2 3" key="1">
    <citation type="submission" date="2013-08" db="EMBL/GenBank/DDBJ databases">
        <authorList>
            <person name="Huang J."/>
            <person name="Wang G."/>
        </authorList>
    </citation>
    <scope>NUCLEOTIDE SEQUENCE [LARGE SCALE GENOMIC DNA]</scope>
    <source>
        <strain evidence="2 3">BH030004</strain>
    </source>
</reference>
<dbReference type="GO" id="GO:0016491">
    <property type="term" value="F:oxidoreductase activity"/>
    <property type="evidence" value="ECO:0007669"/>
    <property type="project" value="InterPro"/>
</dbReference>
<gene>
    <name evidence="2" type="ORF">N783_00085</name>
</gene>
<dbReference type="AlphaFoldDB" id="A0A0A5GER7"/>
<sequence length="331" mass="37648">MKTFEDALKHKIGFGTAPLGNMFREIPEEEAQKTIQSAWDQGVRYFDTAPFYGAGLAEMRLGEFLSNKNRDDYLLSTKVGRYVTDEHEDKEGLFQYARNNKVITDYTEDATKRSIEQSLERLKTDRLDFVFVHDVSPDFHGDQWVGKFEEARKGAFQVLTQLREEGVIRSWGLGVNTTEPIEIAMELEETKPDVCLSATQYTLLQHERALQRMMKTAEKNDVDLVIGSPYNSGALVGGDHFDYGKIPQHIKERVSRLNEIGQKYNVPLKAAGLQFSTSHNAVKSVIPGSTRPDRIKEDIDMIQRDIPKEFWEELVEKGFVSSEAPLPGHSK</sequence>
<dbReference type="Pfam" id="PF00248">
    <property type="entry name" value="Aldo_ket_red"/>
    <property type="match status" value="1"/>
</dbReference>
<keyword evidence="3" id="KW-1185">Reference proteome</keyword>
<dbReference type="PANTHER" id="PTHR42686:SF1">
    <property type="entry name" value="GH17980P-RELATED"/>
    <property type="match status" value="1"/>
</dbReference>
<dbReference type="Proteomes" id="UP000030403">
    <property type="component" value="Unassembled WGS sequence"/>
</dbReference>
<dbReference type="OrthoDB" id="9773828at2"/>
<dbReference type="RefSeq" id="WP_027445305.1">
    <property type="nucleotide sequence ID" value="NZ_AULJ01000001.1"/>
</dbReference>
<dbReference type="STRING" id="1385511.GCA_000425225_00237"/>
<dbReference type="Gene3D" id="3.20.20.100">
    <property type="entry name" value="NADP-dependent oxidoreductase domain"/>
    <property type="match status" value="1"/>
</dbReference>
<dbReference type="InterPro" id="IPR036812">
    <property type="entry name" value="NAD(P)_OxRdtase_dom_sf"/>
</dbReference>
<dbReference type="InterPro" id="IPR020471">
    <property type="entry name" value="AKR"/>
</dbReference>
<dbReference type="PANTHER" id="PTHR42686">
    <property type="entry name" value="GH17980P-RELATED"/>
    <property type="match status" value="1"/>
</dbReference>
<accession>A0A0A5GER7</accession>
<dbReference type="CDD" id="cd19152">
    <property type="entry name" value="AKR_AKR15A"/>
    <property type="match status" value="1"/>
</dbReference>
<evidence type="ECO:0000313" key="3">
    <source>
        <dbReference type="Proteomes" id="UP000030403"/>
    </source>
</evidence>
<evidence type="ECO:0000313" key="2">
    <source>
        <dbReference type="EMBL" id="KGX91716.1"/>
    </source>
</evidence>
<evidence type="ECO:0000259" key="1">
    <source>
        <dbReference type="Pfam" id="PF00248"/>
    </source>
</evidence>
<dbReference type="GO" id="GO:0005829">
    <property type="term" value="C:cytosol"/>
    <property type="evidence" value="ECO:0007669"/>
    <property type="project" value="TreeGrafter"/>
</dbReference>
<proteinExistence type="predicted"/>
<organism evidence="2 3">
    <name type="scientific">Pontibacillus marinus BH030004 = DSM 16465</name>
    <dbReference type="NCBI Taxonomy" id="1385511"/>
    <lineage>
        <taxon>Bacteria</taxon>
        <taxon>Bacillati</taxon>
        <taxon>Bacillota</taxon>
        <taxon>Bacilli</taxon>
        <taxon>Bacillales</taxon>
        <taxon>Bacillaceae</taxon>
        <taxon>Pontibacillus</taxon>
    </lineage>
</organism>
<dbReference type="eggNOG" id="COG0667">
    <property type="taxonomic scope" value="Bacteria"/>
</dbReference>
<dbReference type="InterPro" id="IPR023210">
    <property type="entry name" value="NADP_OxRdtase_dom"/>
</dbReference>
<dbReference type="SUPFAM" id="SSF51430">
    <property type="entry name" value="NAD(P)-linked oxidoreductase"/>
    <property type="match status" value="1"/>
</dbReference>